<sequence length="86" mass="9578">MNENDKNADQNEESPLPFSLELELIASLLGIIADAISVWAVLEAIEEANIAEEQEIQNQNGLDVKLQEMQAQIDQLTEELANIKKT</sequence>
<feature type="coiled-coil region" evidence="1">
    <location>
        <begin position="42"/>
        <end position="86"/>
    </location>
</feature>
<keyword evidence="1" id="KW-0175">Coiled coil</keyword>
<accession>A0ABS4IKA1</accession>
<evidence type="ECO:0000313" key="2">
    <source>
        <dbReference type="EMBL" id="MBP1971339.1"/>
    </source>
</evidence>
<comment type="caution">
    <text evidence="2">The sequence shown here is derived from an EMBL/GenBank/DDBJ whole genome shotgun (WGS) entry which is preliminary data.</text>
</comment>
<dbReference type="RefSeq" id="WP_209464401.1">
    <property type="nucleotide sequence ID" value="NZ_CP110224.1"/>
</dbReference>
<evidence type="ECO:0000256" key="1">
    <source>
        <dbReference type="SAM" id="Coils"/>
    </source>
</evidence>
<dbReference type="EMBL" id="JAGGKX010000024">
    <property type="protein sequence ID" value="MBP1971339.1"/>
    <property type="molecule type" value="Genomic_DNA"/>
</dbReference>
<organism evidence="2 3">
    <name type="scientific">Virgibacillus natechei</name>
    <dbReference type="NCBI Taxonomy" id="1216297"/>
    <lineage>
        <taxon>Bacteria</taxon>
        <taxon>Bacillati</taxon>
        <taxon>Bacillota</taxon>
        <taxon>Bacilli</taxon>
        <taxon>Bacillales</taxon>
        <taxon>Bacillaceae</taxon>
        <taxon>Virgibacillus</taxon>
    </lineage>
</organism>
<dbReference type="Proteomes" id="UP001519345">
    <property type="component" value="Unassembled WGS sequence"/>
</dbReference>
<proteinExistence type="predicted"/>
<gene>
    <name evidence="2" type="ORF">J2Z83_003478</name>
</gene>
<protein>
    <submittedName>
        <fullName evidence="2">Uncharacterized protein</fullName>
    </submittedName>
</protein>
<name>A0ABS4IKA1_9BACI</name>
<evidence type="ECO:0000313" key="3">
    <source>
        <dbReference type="Proteomes" id="UP001519345"/>
    </source>
</evidence>
<keyword evidence="3" id="KW-1185">Reference proteome</keyword>
<reference evidence="2 3" key="1">
    <citation type="submission" date="2021-03" db="EMBL/GenBank/DDBJ databases">
        <title>Genomic Encyclopedia of Type Strains, Phase IV (KMG-IV): sequencing the most valuable type-strain genomes for metagenomic binning, comparative biology and taxonomic classification.</title>
        <authorList>
            <person name="Goeker M."/>
        </authorList>
    </citation>
    <scope>NUCLEOTIDE SEQUENCE [LARGE SCALE GENOMIC DNA]</scope>
    <source>
        <strain evidence="2 3">DSM 25609</strain>
    </source>
</reference>